<dbReference type="PANTHER" id="PTHR33573:SF50">
    <property type="entry name" value="CASP-LIKE PROTEIN 4A3"/>
    <property type="match status" value="1"/>
</dbReference>
<evidence type="ECO:0000313" key="10">
    <source>
        <dbReference type="EMBL" id="EPS65781.1"/>
    </source>
</evidence>
<evidence type="ECO:0000256" key="3">
    <source>
        <dbReference type="ARBA" id="ARBA00011489"/>
    </source>
</evidence>
<comment type="subcellular location">
    <subcellularLocation>
        <location evidence="1 8">Cell membrane</location>
        <topology evidence="1 8">Multi-pass membrane protein</topology>
    </subcellularLocation>
</comment>
<gene>
    <name evidence="10" type="ORF">M569_08996</name>
</gene>
<comment type="similarity">
    <text evidence="2 8">Belongs to the Casparian strip membrane proteins (CASP) family.</text>
</comment>
<dbReference type="AlphaFoldDB" id="S8CLY1"/>
<keyword evidence="4 8" id="KW-1003">Cell membrane</keyword>
<sequence>CLISFSVMAADKTQGWSGDSFYRYMEYRYSLAVNVIGFVYSGFQACDLGYRIGTKKQQAPIRIRRRYCFDFAMDQILAYLLISASSSAATRVNDWIMNWGSDEFTKMASASIAMSFLGFFAFAGSSLISGYH</sequence>
<evidence type="ECO:0000256" key="1">
    <source>
        <dbReference type="ARBA" id="ARBA00004651"/>
    </source>
</evidence>
<dbReference type="Proteomes" id="UP000015453">
    <property type="component" value="Unassembled WGS sequence"/>
</dbReference>
<evidence type="ECO:0000256" key="7">
    <source>
        <dbReference type="ARBA" id="ARBA00023136"/>
    </source>
</evidence>
<comment type="subunit">
    <text evidence="3 8">Homodimer and heterodimers.</text>
</comment>
<comment type="caution">
    <text evidence="10">The sequence shown here is derived from an EMBL/GenBank/DDBJ whole genome shotgun (WGS) entry which is preliminary data.</text>
</comment>
<keyword evidence="6 8" id="KW-1133">Transmembrane helix</keyword>
<dbReference type="Pfam" id="PF04535">
    <property type="entry name" value="CASP_dom"/>
    <property type="match status" value="1"/>
</dbReference>
<evidence type="ECO:0000256" key="2">
    <source>
        <dbReference type="ARBA" id="ARBA00007651"/>
    </source>
</evidence>
<dbReference type="InterPro" id="IPR006702">
    <property type="entry name" value="CASP_dom"/>
</dbReference>
<evidence type="ECO:0000256" key="5">
    <source>
        <dbReference type="ARBA" id="ARBA00022692"/>
    </source>
</evidence>
<keyword evidence="11" id="KW-1185">Reference proteome</keyword>
<evidence type="ECO:0000259" key="9">
    <source>
        <dbReference type="Pfam" id="PF04535"/>
    </source>
</evidence>
<evidence type="ECO:0000313" key="11">
    <source>
        <dbReference type="Proteomes" id="UP000015453"/>
    </source>
</evidence>
<feature type="domain" description="Casparian strip membrane protein" evidence="9">
    <location>
        <begin position="1"/>
        <end position="121"/>
    </location>
</feature>
<protein>
    <recommendedName>
        <fullName evidence="8">CASP-like protein</fullName>
    </recommendedName>
</protein>
<name>S8CLY1_9LAMI</name>
<feature type="transmembrane region" description="Helical" evidence="8">
    <location>
        <begin position="29"/>
        <end position="50"/>
    </location>
</feature>
<feature type="transmembrane region" description="Helical" evidence="8">
    <location>
        <begin position="71"/>
        <end position="90"/>
    </location>
</feature>
<feature type="non-terminal residue" evidence="10">
    <location>
        <position position="132"/>
    </location>
</feature>
<keyword evidence="7 8" id="KW-0472">Membrane</keyword>
<accession>S8CLY1</accession>
<keyword evidence="5 8" id="KW-0812">Transmembrane</keyword>
<evidence type="ECO:0000256" key="8">
    <source>
        <dbReference type="RuleBase" id="RU361233"/>
    </source>
</evidence>
<feature type="transmembrane region" description="Helical" evidence="8">
    <location>
        <begin position="110"/>
        <end position="131"/>
    </location>
</feature>
<organism evidence="10 11">
    <name type="scientific">Genlisea aurea</name>
    <dbReference type="NCBI Taxonomy" id="192259"/>
    <lineage>
        <taxon>Eukaryota</taxon>
        <taxon>Viridiplantae</taxon>
        <taxon>Streptophyta</taxon>
        <taxon>Embryophyta</taxon>
        <taxon>Tracheophyta</taxon>
        <taxon>Spermatophyta</taxon>
        <taxon>Magnoliopsida</taxon>
        <taxon>eudicotyledons</taxon>
        <taxon>Gunneridae</taxon>
        <taxon>Pentapetalae</taxon>
        <taxon>asterids</taxon>
        <taxon>lamiids</taxon>
        <taxon>Lamiales</taxon>
        <taxon>Lentibulariaceae</taxon>
        <taxon>Genlisea</taxon>
    </lineage>
</organism>
<comment type="caution">
    <text evidence="8">Lacks conserved residue(s) required for the propagation of feature annotation.</text>
</comment>
<dbReference type="GO" id="GO:0005886">
    <property type="term" value="C:plasma membrane"/>
    <property type="evidence" value="ECO:0007669"/>
    <property type="project" value="UniProtKB-SubCell"/>
</dbReference>
<feature type="non-terminal residue" evidence="10">
    <location>
        <position position="1"/>
    </location>
</feature>
<dbReference type="PANTHER" id="PTHR33573">
    <property type="entry name" value="CASP-LIKE PROTEIN 4A4"/>
    <property type="match status" value="1"/>
</dbReference>
<proteinExistence type="inferred from homology"/>
<evidence type="ECO:0000256" key="6">
    <source>
        <dbReference type="ARBA" id="ARBA00022989"/>
    </source>
</evidence>
<evidence type="ECO:0000256" key="4">
    <source>
        <dbReference type="ARBA" id="ARBA00022475"/>
    </source>
</evidence>
<reference evidence="10 11" key="1">
    <citation type="journal article" date="2013" name="BMC Genomics">
        <title>The miniature genome of a carnivorous plant Genlisea aurea contains a low number of genes and short non-coding sequences.</title>
        <authorList>
            <person name="Leushkin E.V."/>
            <person name="Sutormin R.A."/>
            <person name="Nabieva E.R."/>
            <person name="Penin A.A."/>
            <person name="Kondrashov A.S."/>
            <person name="Logacheva M.D."/>
        </authorList>
    </citation>
    <scope>NUCLEOTIDE SEQUENCE [LARGE SCALE GENOMIC DNA]</scope>
</reference>
<dbReference type="OrthoDB" id="672180at2759"/>
<dbReference type="EMBL" id="AUSU01004043">
    <property type="protein sequence ID" value="EPS65781.1"/>
    <property type="molecule type" value="Genomic_DNA"/>
</dbReference>